<dbReference type="EMBL" id="VSSQ01000211">
    <property type="protein sequence ID" value="MPL85792.1"/>
    <property type="molecule type" value="Genomic_DNA"/>
</dbReference>
<protein>
    <submittedName>
        <fullName evidence="1">Uncharacterized protein</fullName>
    </submittedName>
</protein>
<organism evidence="1">
    <name type="scientific">bioreactor metagenome</name>
    <dbReference type="NCBI Taxonomy" id="1076179"/>
    <lineage>
        <taxon>unclassified sequences</taxon>
        <taxon>metagenomes</taxon>
        <taxon>ecological metagenomes</taxon>
    </lineage>
</organism>
<evidence type="ECO:0000313" key="1">
    <source>
        <dbReference type="EMBL" id="MPL85792.1"/>
    </source>
</evidence>
<proteinExistence type="predicted"/>
<comment type="caution">
    <text evidence="1">The sequence shown here is derived from an EMBL/GenBank/DDBJ whole genome shotgun (WGS) entry which is preliminary data.</text>
</comment>
<reference evidence="1" key="1">
    <citation type="submission" date="2019-08" db="EMBL/GenBank/DDBJ databases">
        <authorList>
            <person name="Kucharzyk K."/>
            <person name="Murdoch R.W."/>
            <person name="Higgins S."/>
            <person name="Loffler F."/>
        </authorList>
    </citation>
    <scope>NUCLEOTIDE SEQUENCE</scope>
</reference>
<name>A0A644V4Q6_9ZZZZ</name>
<dbReference type="AlphaFoldDB" id="A0A644V4Q6"/>
<accession>A0A644V4Q6</accession>
<sequence length="45" mass="4845">MLEGCMTAHGGHALSIVIDGVSFFMQIQETLGPVTYSRISGQDFV</sequence>
<gene>
    <name evidence="1" type="ORF">SDC9_31766</name>
</gene>